<organism evidence="2">
    <name type="scientific">uncultured Gemmatimonadaceae bacterium</name>
    <dbReference type="NCBI Taxonomy" id="246130"/>
    <lineage>
        <taxon>Bacteria</taxon>
        <taxon>Pseudomonadati</taxon>
        <taxon>Gemmatimonadota</taxon>
        <taxon>Gemmatimonadia</taxon>
        <taxon>Gemmatimonadales</taxon>
        <taxon>Gemmatimonadaceae</taxon>
        <taxon>environmental samples</taxon>
    </lineage>
</organism>
<dbReference type="AlphaFoldDB" id="A0A6J4KIP2"/>
<sequence length="165" mass="17577">VHFVARRARHGRRPRQHGCPGARRGGHAHAVRGAALAPVYPVVPARLARPAARDLGRRQAPRFAPRTRGCGQVLRRAGLLGGPDHRVRGTGGGARAGRRRRPRPARDRPGAAPHHRDHARRGVALGARPARVRVCAHAAAVLPVADHLRGGAGRGRGAQAPARRL</sequence>
<feature type="region of interest" description="Disordered" evidence="1">
    <location>
        <begin position="79"/>
        <end position="123"/>
    </location>
</feature>
<gene>
    <name evidence="2" type="ORF">AVDCRST_MAG40-676</name>
</gene>
<evidence type="ECO:0000256" key="1">
    <source>
        <dbReference type="SAM" id="MobiDB-lite"/>
    </source>
</evidence>
<feature type="non-terminal residue" evidence="2">
    <location>
        <position position="1"/>
    </location>
</feature>
<feature type="compositionally biased region" description="Basic residues" evidence="1">
    <location>
        <begin position="1"/>
        <end position="16"/>
    </location>
</feature>
<feature type="region of interest" description="Disordered" evidence="1">
    <location>
        <begin position="1"/>
        <end position="27"/>
    </location>
</feature>
<dbReference type="EMBL" id="CADCTX010000197">
    <property type="protein sequence ID" value="CAA9306060.1"/>
    <property type="molecule type" value="Genomic_DNA"/>
</dbReference>
<name>A0A6J4KIP2_9BACT</name>
<evidence type="ECO:0000313" key="2">
    <source>
        <dbReference type="EMBL" id="CAA9306060.1"/>
    </source>
</evidence>
<accession>A0A6J4KIP2</accession>
<protein>
    <submittedName>
        <fullName evidence="2">Uncharacterized protein</fullName>
    </submittedName>
</protein>
<proteinExistence type="predicted"/>
<feature type="non-terminal residue" evidence="2">
    <location>
        <position position="165"/>
    </location>
</feature>
<reference evidence="2" key="1">
    <citation type="submission" date="2020-02" db="EMBL/GenBank/DDBJ databases">
        <authorList>
            <person name="Meier V. D."/>
        </authorList>
    </citation>
    <scope>NUCLEOTIDE SEQUENCE</scope>
    <source>
        <strain evidence="2">AVDCRST_MAG40</strain>
    </source>
</reference>